<dbReference type="Proteomes" id="UP000248484">
    <property type="component" value="Chromosome 12"/>
</dbReference>
<name>A0A9W2X0M3_PHYMC</name>
<evidence type="ECO:0000256" key="1">
    <source>
        <dbReference type="ARBA" id="ARBA00002516"/>
    </source>
</evidence>
<evidence type="ECO:0000256" key="3">
    <source>
        <dbReference type="ARBA" id="ARBA00011708"/>
    </source>
</evidence>
<sequence>MVYIPCIVILVLLWVYKTFLEPCIYPLISPFVSCRWPRKAIRESNDKNKGKIDCKGADINGLPTRRLTEISDKKKDLSDCPKGSHCLKNGSDRMRRLLCTCL</sequence>
<dbReference type="Pfam" id="PF14975">
    <property type="entry name" value="DUF4512"/>
    <property type="match status" value="1"/>
</dbReference>
<comment type="function">
    <text evidence="1">May activate the NF-kappa-B signaling pathway.</text>
</comment>
<organism evidence="4 5">
    <name type="scientific">Physeter macrocephalus</name>
    <name type="common">Sperm whale</name>
    <name type="synonym">Physeter catodon</name>
    <dbReference type="NCBI Taxonomy" id="9755"/>
    <lineage>
        <taxon>Eukaryota</taxon>
        <taxon>Metazoa</taxon>
        <taxon>Chordata</taxon>
        <taxon>Craniata</taxon>
        <taxon>Vertebrata</taxon>
        <taxon>Euteleostomi</taxon>
        <taxon>Mammalia</taxon>
        <taxon>Eutheria</taxon>
        <taxon>Laurasiatheria</taxon>
        <taxon>Artiodactyla</taxon>
        <taxon>Whippomorpha</taxon>
        <taxon>Cetacea</taxon>
        <taxon>Odontoceti</taxon>
        <taxon>Physeteridae</taxon>
        <taxon>Physeter</taxon>
    </lineage>
</organism>
<proteinExistence type="inferred from homology"/>
<reference evidence="5" key="1">
    <citation type="submission" date="2025-08" db="UniProtKB">
        <authorList>
            <consortium name="RefSeq"/>
        </authorList>
    </citation>
    <scope>IDENTIFICATION</scope>
    <source>
        <tissue evidence="5">Muscle</tissue>
    </source>
</reference>
<evidence type="ECO:0000313" key="5">
    <source>
        <dbReference type="RefSeq" id="XP_054944845.1"/>
    </source>
</evidence>
<dbReference type="AlphaFoldDB" id="A0A9W2X0M3"/>
<dbReference type="InterPro" id="IPR026776">
    <property type="entry name" value="UPF0729_C18orf32-like"/>
</dbReference>
<dbReference type="PANTHER" id="PTHR13456:SF0">
    <property type="entry name" value="UPF0729 PROTEIN C18ORF32"/>
    <property type="match status" value="1"/>
</dbReference>
<comment type="subunit">
    <text evidence="3">Interacts with DERL1 and AMFR.</text>
</comment>
<dbReference type="KEGG" id="pcad:102988109"/>
<dbReference type="OrthoDB" id="10062823at2759"/>
<dbReference type="PANTHER" id="PTHR13456">
    <property type="entry name" value="UPF0729 PROTEIN C18ORF32"/>
    <property type="match status" value="1"/>
</dbReference>
<evidence type="ECO:0000256" key="2">
    <source>
        <dbReference type="ARBA" id="ARBA00007959"/>
    </source>
</evidence>
<protein>
    <submittedName>
        <fullName evidence="5">UPF0729 protein C18orf32 homolog</fullName>
    </submittedName>
</protein>
<keyword evidence="4" id="KW-1185">Reference proteome</keyword>
<dbReference type="RefSeq" id="XP_054944845.1">
    <property type="nucleotide sequence ID" value="XM_055088870.1"/>
</dbReference>
<gene>
    <name evidence="5" type="primary">LOC102988109</name>
</gene>
<evidence type="ECO:0000313" key="4">
    <source>
        <dbReference type="Proteomes" id="UP000248484"/>
    </source>
</evidence>
<accession>A0A9W2X0M3</accession>
<comment type="similarity">
    <text evidence="2">Belongs to the UPF0729 family.</text>
</comment>
<dbReference type="GeneID" id="102988109"/>